<evidence type="ECO:0000256" key="1">
    <source>
        <dbReference type="ARBA" id="ARBA00023186"/>
    </source>
</evidence>
<sequence>MEEKELSDLLANVKIDPSLASRIDQMDDFKLAELMVLKTDIEAQLEAYFSVLKEQGIGMDSALVTPDGYPRSDVDVLQITMIRKNVNMLKNDLNHLLQRSHVLLNLHFDRMNVKTHQTVDGNDRGDEDRPIQYTIPFAFISEVVAGSPSDKADIQVDDKLISIGSVHAANHSKLQNIQMAVIKNEDKSLPVRLLRDGKILTTSLTPSRNWDGRGLLGCRIQEL</sequence>
<keyword evidence="5" id="KW-0647">Proteasome</keyword>
<protein>
    <recommendedName>
        <fullName evidence="2">Probable 26S proteasome regulatory subunit p27</fullName>
    </recommendedName>
</protein>
<evidence type="ECO:0000313" key="5">
    <source>
        <dbReference type="EMBL" id="QID85879.1"/>
    </source>
</evidence>
<dbReference type="SUPFAM" id="SSF50156">
    <property type="entry name" value="PDZ domain-like"/>
    <property type="match status" value="1"/>
</dbReference>
<gene>
    <name evidence="5" type="primary">NAS2_2</name>
    <name evidence="5" type="ORF">GRS66_008474</name>
</gene>
<dbReference type="Gene3D" id="2.30.42.10">
    <property type="match status" value="1"/>
</dbReference>
<dbReference type="GO" id="GO:0070682">
    <property type="term" value="P:proteasome regulatory particle assembly"/>
    <property type="evidence" value="ECO:0007669"/>
    <property type="project" value="InterPro"/>
</dbReference>
<evidence type="ECO:0000259" key="4">
    <source>
        <dbReference type="Pfam" id="PF18265"/>
    </source>
</evidence>
<dbReference type="Gene3D" id="6.10.140.1710">
    <property type="match status" value="1"/>
</dbReference>
<dbReference type="AlphaFoldDB" id="A0A6C1EA07"/>
<dbReference type="InterPro" id="IPR001478">
    <property type="entry name" value="PDZ"/>
</dbReference>
<evidence type="ECO:0000259" key="3">
    <source>
        <dbReference type="Pfam" id="PF00595"/>
    </source>
</evidence>
<dbReference type="OrthoDB" id="72325at2759"/>
<dbReference type="GO" id="GO:0005737">
    <property type="term" value="C:cytoplasm"/>
    <property type="evidence" value="ECO:0007669"/>
    <property type="project" value="TreeGrafter"/>
</dbReference>
<dbReference type="InterPro" id="IPR036034">
    <property type="entry name" value="PDZ_sf"/>
</dbReference>
<dbReference type="EMBL" id="CP049006">
    <property type="protein sequence ID" value="QID85879.1"/>
    <property type="molecule type" value="Genomic_DNA"/>
</dbReference>
<feature type="domain" description="PDZ" evidence="3">
    <location>
        <begin position="128"/>
        <end position="185"/>
    </location>
</feature>
<evidence type="ECO:0000313" key="6">
    <source>
        <dbReference type="Proteomes" id="UP000501346"/>
    </source>
</evidence>
<dbReference type="Pfam" id="PF00595">
    <property type="entry name" value="PDZ"/>
    <property type="match status" value="1"/>
</dbReference>
<organism evidence="5 6">
    <name type="scientific">Saccharomyces pastorianus</name>
    <name type="common">Lager yeast</name>
    <name type="synonym">Saccharomyces cerevisiae x Saccharomyces eubayanus</name>
    <dbReference type="NCBI Taxonomy" id="27292"/>
    <lineage>
        <taxon>Eukaryota</taxon>
        <taxon>Fungi</taxon>
        <taxon>Dikarya</taxon>
        <taxon>Ascomycota</taxon>
        <taxon>Saccharomycotina</taxon>
        <taxon>Saccharomycetes</taxon>
        <taxon>Saccharomycetales</taxon>
        <taxon>Saccharomycetaceae</taxon>
        <taxon>Saccharomyces</taxon>
    </lineage>
</organism>
<dbReference type="PANTHER" id="PTHR12651">
    <property type="entry name" value="26S PROTEASOME NON-ATPASE REGULATORY SUBUNIT 9"/>
    <property type="match status" value="1"/>
</dbReference>
<proteinExistence type="predicted"/>
<dbReference type="GO" id="GO:0005634">
    <property type="term" value="C:nucleus"/>
    <property type="evidence" value="ECO:0007669"/>
    <property type="project" value="TreeGrafter"/>
</dbReference>
<dbReference type="Pfam" id="PF18265">
    <property type="entry name" value="Nas2_N"/>
    <property type="match status" value="1"/>
</dbReference>
<dbReference type="GO" id="GO:0000502">
    <property type="term" value="C:proteasome complex"/>
    <property type="evidence" value="ECO:0007669"/>
    <property type="project" value="UniProtKB-KW"/>
</dbReference>
<name>A0A6C1EA07_SACPS</name>
<dbReference type="InterPro" id="IPR040815">
    <property type="entry name" value="Nas2_N"/>
</dbReference>
<accession>A0A6C1EA07</accession>
<dbReference type="PANTHER" id="PTHR12651:SF1">
    <property type="entry name" value="26S PROTEASOME NON-ATPASE REGULATORY SUBUNIT 9"/>
    <property type="match status" value="1"/>
</dbReference>
<keyword evidence="6" id="KW-1185">Reference proteome</keyword>
<dbReference type="FunFam" id="2.30.42.10:FF:000107">
    <property type="entry name" value="26S proteasome non-ATPase regulatory subunit 9"/>
    <property type="match status" value="1"/>
</dbReference>
<dbReference type="InterPro" id="IPR035269">
    <property type="entry name" value="PSMD9"/>
</dbReference>
<feature type="domain" description="Nas2 N-terminal" evidence="4">
    <location>
        <begin position="31"/>
        <end position="108"/>
    </location>
</feature>
<evidence type="ECO:0000256" key="2">
    <source>
        <dbReference type="ARBA" id="ARBA00068021"/>
    </source>
</evidence>
<dbReference type="Proteomes" id="UP000501346">
    <property type="component" value="Chromosome SeIX"/>
</dbReference>
<reference evidence="5 6" key="1">
    <citation type="journal article" date="2019" name="BMC Genomics">
        <title>Chromosome level assembly and comparative genome analysis confirm lager-brewing yeasts originated from a single hybridization.</title>
        <authorList>
            <person name="Salazar A.N."/>
            <person name="Gorter de Vries A.R."/>
            <person name="van den Broek M."/>
            <person name="Brouwers N."/>
            <person name="de la Torre Cortes P."/>
            <person name="Kuijpers N.G.A."/>
            <person name="Daran J.G."/>
            <person name="Abeel T."/>
        </authorList>
    </citation>
    <scope>NUCLEOTIDE SEQUENCE [LARGE SCALE GENOMIC DNA]</scope>
    <source>
        <strain evidence="5 6">CBS 1483</strain>
    </source>
</reference>
<keyword evidence="1" id="KW-0143">Chaperone</keyword>